<dbReference type="EMBL" id="LNQE01001445">
    <property type="protein sequence ID" value="KUG17392.1"/>
    <property type="molecule type" value="Genomic_DNA"/>
</dbReference>
<dbReference type="SUPFAM" id="SSF116726">
    <property type="entry name" value="TrkA C-terminal domain-like"/>
    <property type="match status" value="2"/>
</dbReference>
<evidence type="ECO:0000313" key="8">
    <source>
        <dbReference type="EMBL" id="KUG17392.1"/>
    </source>
</evidence>
<dbReference type="PANTHER" id="PTHR43833:SF5">
    <property type="entry name" value="TRK SYSTEM POTASSIUM UPTAKE PROTEIN TRKA"/>
    <property type="match status" value="1"/>
</dbReference>
<keyword evidence="5" id="KW-0406">Ion transport</keyword>
<dbReference type="PROSITE" id="PS51202">
    <property type="entry name" value="RCK_C"/>
    <property type="match status" value="2"/>
</dbReference>
<dbReference type="GO" id="GO:0005886">
    <property type="term" value="C:plasma membrane"/>
    <property type="evidence" value="ECO:0007669"/>
    <property type="project" value="InterPro"/>
</dbReference>
<keyword evidence="3" id="KW-0630">Potassium</keyword>
<dbReference type="Pfam" id="PF02080">
    <property type="entry name" value="TrkA_C"/>
    <property type="match status" value="1"/>
</dbReference>
<dbReference type="InterPro" id="IPR006037">
    <property type="entry name" value="RCK_C"/>
</dbReference>
<sequence>MRILITGAGEVGFLIASELYADHDVTVIDKDPDACARLQDMDVKVMQGNAANARLLSEADIKKADIVVAATGNDEVNVITCIIASHLGVRQTIARVSNPEYIDQPVQDRKEIGISFMICPELTMAEDMASSLYFSSMLMNRDLANGLVELVEFKVTAEMKIQGPVENIVLPNNCNLIAINRAGRIAIPKEGDEIRNDDHLMLLCDARSLPDLGSMLHESKTTQKAMIVGGGMVGFYLASRLEKMGMDVKLIEKDADRCAEIADKLSGTMILNGDGSDLALLQEEGAGAMDVVYAVTGLDDKNLLCSLLVKQLGATKILSRVNRNVYIKLFEMVGVDRAVSPGQVTADAVLQRVIGGEEVITLSDERMELVDFIAKPGAKIVGKSISKELPKNSLAGMVIRDGAPIVPYEDFKVSAGDRVFVMSMPDAVSKVKKLFAA</sequence>
<dbReference type="NCBIfam" id="NF007041">
    <property type="entry name" value="PRK09496.3-4"/>
    <property type="match status" value="1"/>
</dbReference>
<protein>
    <submittedName>
        <fullName evidence="8">Trk system potassium uptake protein trka</fullName>
    </submittedName>
</protein>
<dbReference type="SUPFAM" id="SSF51735">
    <property type="entry name" value="NAD(P)-binding Rossmann-fold domains"/>
    <property type="match status" value="2"/>
</dbReference>
<proteinExistence type="predicted"/>
<comment type="caution">
    <text evidence="8">The sequence shown here is derived from an EMBL/GenBank/DDBJ whole genome shotgun (WGS) entry which is preliminary data.</text>
</comment>
<dbReference type="InterPro" id="IPR006036">
    <property type="entry name" value="K_uptake_TrkA"/>
</dbReference>
<dbReference type="GO" id="GO:0015079">
    <property type="term" value="F:potassium ion transmembrane transporter activity"/>
    <property type="evidence" value="ECO:0007669"/>
    <property type="project" value="InterPro"/>
</dbReference>
<dbReference type="PROSITE" id="PS51201">
    <property type="entry name" value="RCK_N"/>
    <property type="match status" value="2"/>
</dbReference>
<evidence type="ECO:0000259" key="7">
    <source>
        <dbReference type="PROSITE" id="PS51202"/>
    </source>
</evidence>
<reference evidence="8" key="1">
    <citation type="journal article" date="2015" name="Proc. Natl. Acad. Sci. U.S.A.">
        <title>Networks of energetic and metabolic interactions define dynamics in microbial communities.</title>
        <authorList>
            <person name="Embree M."/>
            <person name="Liu J.K."/>
            <person name="Al-Bassam M.M."/>
            <person name="Zengler K."/>
        </authorList>
    </citation>
    <scope>NUCLEOTIDE SEQUENCE</scope>
</reference>
<dbReference type="PRINTS" id="PR00335">
    <property type="entry name" value="KUPTAKETRKA"/>
</dbReference>
<evidence type="ECO:0000256" key="2">
    <source>
        <dbReference type="ARBA" id="ARBA00022538"/>
    </source>
</evidence>
<dbReference type="NCBIfam" id="NF007039">
    <property type="entry name" value="PRK09496.3-2"/>
    <property type="match status" value="1"/>
</dbReference>
<dbReference type="NCBIfam" id="NF007036">
    <property type="entry name" value="PRK09496.2-3"/>
    <property type="match status" value="1"/>
</dbReference>
<feature type="domain" description="RCK N-terminal" evidence="6">
    <location>
        <begin position="222"/>
        <end position="339"/>
    </location>
</feature>
<dbReference type="PANTHER" id="PTHR43833">
    <property type="entry name" value="POTASSIUM CHANNEL PROTEIN 2-RELATED-RELATED"/>
    <property type="match status" value="1"/>
</dbReference>
<evidence type="ECO:0000259" key="6">
    <source>
        <dbReference type="PROSITE" id="PS51201"/>
    </source>
</evidence>
<dbReference type="InterPro" id="IPR003148">
    <property type="entry name" value="RCK_N"/>
</dbReference>
<evidence type="ECO:0000256" key="3">
    <source>
        <dbReference type="ARBA" id="ARBA00022958"/>
    </source>
</evidence>
<dbReference type="InterPro" id="IPR050721">
    <property type="entry name" value="Trk_Ktr_HKT_K-transport"/>
</dbReference>
<gene>
    <name evidence="8" type="ORF">ASZ90_012930</name>
</gene>
<dbReference type="Gene3D" id="3.40.50.720">
    <property type="entry name" value="NAD(P)-binding Rossmann-like Domain"/>
    <property type="match status" value="2"/>
</dbReference>
<dbReference type="AlphaFoldDB" id="A0A0W8F959"/>
<keyword evidence="2" id="KW-0633">Potassium transport</keyword>
<accession>A0A0W8F959</accession>
<keyword evidence="1" id="KW-0813">Transport</keyword>
<feature type="domain" description="RCK C-terminal" evidence="7">
    <location>
        <begin position="357"/>
        <end position="437"/>
    </location>
</feature>
<name>A0A0W8F959_9ZZZZ</name>
<organism evidence="8">
    <name type="scientific">hydrocarbon metagenome</name>
    <dbReference type="NCBI Taxonomy" id="938273"/>
    <lineage>
        <taxon>unclassified sequences</taxon>
        <taxon>metagenomes</taxon>
        <taxon>ecological metagenomes</taxon>
    </lineage>
</organism>
<feature type="domain" description="RCK N-terminal" evidence="6">
    <location>
        <begin position="1"/>
        <end position="118"/>
    </location>
</feature>
<feature type="domain" description="RCK C-terminal" evidence="7">
    <location>
        <begin position="138"/>
        <end position="218"/>
    </location>
</feature>
<dbReference type="NCBIfam" id="NF007031">
    <property type="entry name" value="PRK09496.1-2"/>
    <property type="match status" value="1"/>
</dbReference>
<keyword evidence="4" id="KW-0520">NAD</keyword>
<dbReference type="InterPro" id="IPR036721">
    <property type="entry name" value="RCK_C_sf"/>
</dbReference>
<evidence type="ECO:0000256" key="5">
    <source>
        <dbReference type="ARBA" id="ARBA00023065"/>
    </source>
</evidence>
<dbReference type="Pfam" id="PF02254">
    <property type="entry name" value="TrkA_N"/>
    <property type="match status" value="2"/>
</dbReference>
<evidence type="ECO:0000256" key="4">
    <source>
        <dbReference type="ARBA" id="ARBA00023027"/>
    </source>
</evidence>
<dbReference type="Gene3D" id="3.30.70.1450">
    <property type="entry name" value="Regulator of K+ conductance, C-terminal domain"/>
    <property type="match status" value="2"/>
</dbReference>
<evidence type="ECO:0000256" key="1">
    <source>
        <dbReference type="ARBA" id="ARBA00022448"/>
    </source>
</evidence>
<dbReference type="InterPro" id="IPR036291">
    <property type="entry name" value="NAD(P)-bd_dom_sf"/>
</dbReference>